<keyword evidence="5" id="KW-1185">Reference proteome</keyword>
<reference evidence="4 5" key="1">
    <citation type="journal article" date="2016" name="Genome Announc.">
        <title>First Complete Genome Sequence of a Subdivision 6 Acidobacterium Strain.</title>
        <authorList>
            <person name="Huang S."/>
            <person name="Vieira S."/>
            <person name="Bunk B."/>
            <person name="Riedel T."/>
            <person name="Sproer C."/>
            <person name="Overmann J."/>
        </authorList>
    </citation>
    <scope>NUCLEOTIDE SEQUENCE [LARGE SCALE GENOMIC DNA]</scope>
    <source>
        <strain evidence="5">DSM 100886 HEG_-6_39</strain>
    </source>
</reference>
<dbReference type="InterPro" id="IPR001867">
    <property type="entry name" value="OmpR/PhoB-type_DNA-bd"/>
</dbReference>
<dbReference type="InterPro" id="IPR036388">
    <property type="entry name" value="WH-like_DNA-bd_sf"/>
</dbReference>
<dbReference type="GO" id="GO:0003677">
    <property type="term" value="F:DNA binding"/>
    <property type="evidence" value="ECO:0007669"/>
    <property type="project" value="UniProtKB-UniRule"/>
</dbReference>
<name>A0A143PMN1_LUTPR</name>
<evidence type="ECO:0000259" key="3">
    <source>
        <dbReference type="PROSITE" id="PS51755"/>
    </source>
</evidence>
<reference evidence="5" key="2">
    <citation type="submission" date="2016-04" db="EMBL/GenBank/DDBJ databases">
        <title>First Complete Genome Sequence of a Subdivision 6 Acidobacterium.</title>
        <authorList>
            <person name="Huang S."/>
            <person name="Vieira S."/>
            <person name="Bunk B."/>
            <person name="Riedel T."/>
            <person name="Sproeer C."/>
            <person name="Overmann J."/>
        </authorList>
    </citation>
    <scope>NUCLEOTIDE SEQUENCE [LARGE SCALE GENOMIC DNA]</scope>
    <source>
        <strain evidence="5">DSM 100886 HEG_-6_39</strain>
    </source>
</reference>
<proteinExistence type="predicted"/>
<gene>
    <name evidence="4" type="primary">ompR</name>
    <name evidence="4" type="ORF">LuPra_02553</name>
</gene>
<dbReference type="SUPFAM" id="SSF46894">
    <property type="entry name" value="C-terminal effector domain of the bipartite response regulators"/>
    <property type="match status" value="1"/>
</dbReference>
<dbReference type="Gene3D" id="1.10.10.10">
    <property type="entry name" value="Winged helix-like DNA-binding domain superfamily/Winged helix DNA-binding domain"/>
    <property type="match status" value="1"/>
</dbReference>
<dbReference type="PROSITE" id="PS51755">
    <property type="entry name" value="OMPR_PHOB"/>
    <property type="match status" value="1"/>
</dbReference>
<keyword evidence="1 2" id="KW-0238">DNA-binding</keyword>
<dbReference type="OrthoDB" id="9816555at2"/>
<evidence type="ECO:0000313" key="4">
    <source>
        <dbReference type="EMBL" id="AMY09338.1"/>
    </source>
</evidence>
<dbReference type="KEGG" id="abac:LuPra_02553"/>
<feature type="domain" description="OmpR/PhoB-type" evidence="3">
    <location>
        <begin position="6"/>
        <end position="102"/>
    </location>
</feature>
<feature type="DNA-binding region" description="OmpR/PhoB-type" evidence="2">
    <location>
        <begin position="6"/>
        <end position="102"/>
    </location>
</feature>
<dbReference type="EMBL" id="CP015136">
    <property type="protein sequence ID" value="AMY09338.1"/>
    <property type="molecule type" value="Genomic_DNA"/>
</dbReference>
<dbReference type="GO" id="GO:0000160">
    <property type="term" value="P:phosphorelay signal transduction system"/>
    <property type="evidence" value="ECO:0007669"/>
    <property type="project" value="InterPro"/>
</dbReference>
<evidence type="ECO:0000313" key="5">
    <source>
        <dbReference type="Proteomes" id="UP000076079"/>
    </source>
</evidence>
<dbReference type="Pfam" id="PF00486">
    <property type="entry name" value="Trans_reg_C"/>
    <property type="match status" value="1"/>
</dbReference>
<dbReference type="SMART" id="SM00862">
    <property type="entry name" value="Trans_reg_C"/>
    <property type="match status" value="1"/>
</dbReference>
<dbReference type="GO" id="GO:0006355">
    <property type="term" value="P:regulation of DNA-templated transcription"/>
    <property type="evidence" value="ECO:0007669"/>
    <property type="project" value="InterPro"/>
</dbReference>
<evidence type="ECO:0000256" key="2">
    <source>
        <dbReference type="PROSITE-ProRule" id="PRU01091"/>
    </source>
</evidence>
<accession>A0A143PMN1</accession>
<protein>
    <submittedName>
        <fullName evidence="4">Transcriptional regulatory protein OmpR</fullName>
    </submittedName>
</protein>
<dbReference type="STRING" id="1855912.LuPra_02553"/>
<dbReference type="RefSeq" id="WP_110171096.1">
    <property type="nucleotide sequence ID" value="NZ_CP015136.1"/>
</dbReference>
<dbReference type="CDD" id="cd00383">
    <property type="entry name" value="trans_reg_C"/>
    <property type="match status" value="1"/>
</dbReference>
<dbReference type="AlphaFoldDB" id="A0A143PMN1"/>
<organism evidence="4 5">
    <name type="scientific">Luteitalea pratensis</name>
    <dbReference type="NCBI Taxonomy" id="1855912"/>
    <lineage>
        <taxon>Bacteria</taxon>
        <taxon>Pseudomonadati</taxon>
        <taxon>Acidobacteriota</taxon>
        <taxon>Vicinamibacteria</taxon>
        <taxon>Vicinamibacterales</taxon>
        <taxon>Vicinamibacteraceae</taxon>
        <taxon>Luteitalea</taxon>
    </lineage>
</organism>
<evidence type="ECO:0000256" key="1">
    <source>
        <dbReference type="ARBA" id="ARBA00023125"/>
    </source>
</evidence>
<dbReference type="Proteomes" id="UP000076079">
    <property type="component" value="Chromosome"/>
</dbReference>
<dbReference type="InterPro" id="IPR016032">
    <property type="entry name" value="Sig_transdc_resp-reg_C-effctor"/>
</dbReference>
<sequence>MPGPVSSVYAFGPFRLDVSQRTLTHENRPVALQPKTFDLLHLLVSNPGRALSKQELMAALWSEAFVEESNLAFQISALRKALRSEPTQWIETVSRYGYRFAADVVSSFRALANFHVPL</sequence>